<evidence type="ECO:0000313" key="1">
    <source>
        <dbReference type="EMBL" id="KKP45185.1"/>
    </source>
</evidence>
<dbReference type="EMBL" id="LBOW01000002">
    <property type="protein sequence ID" value="KKP45185.1"/>
    <property type="molecule type" value="Genomic_DNA"/>
</dbReference>
<gene>
    <name evidence="1" type="ORF">UR35_C0002G0018</name>
</gene>
<evidence type="ECO:0000313" key="2">
    <source>
        <dbReference type="Proteomes" id="UP000034778"/>
    </source>
</evidence>
<reference evidence="1 2" key="1">
    <citation type="journal article" date="2015" name="Nature">
        <title>rRNA introns, odd ribosomes, and small enigmatic genomes across a large radiation of phyla.</title>
        <authorList>
            <person name="Brown C.T."/>
            <person name="Hug L.A."/>
            <person name="Thomas B.C."/>
            <person name="Sharon I."/>
            <person name="Castelle C.J."/>
            <person name="Singh A."/>
            <person name="Wilkins M.J."/>
            <person name="Williams K.H."/>
            <person name="Banfield J.F."/>
        </authorList>
    </citation>
    <scope>NUCLEOTIDE SEQUENCE [LARGE SCALE GENOMIC DNA]</scope>
</reference>
<sequence length="78" mass="8741">MKSKSIIVFLAILVLVLAGISYLFSTNTLTKPAKFEREITKIETVSESDETSDIETDLNETDLDNLDFELSNIEAELN</sequence>
<protein>
    <submittedName>
        <fullName evidence="1">Uncharacterized protein</fullName>
    </submittedName>
</protein>
<accession>A0A0G0C236</accession>
<dbReference type="AlphaFoldDB" id="A0A0G0C236"/>
<proteinExistence type="predicted"/>
<name>A0A0G0C236_9BACT</name>
<comment type="caution">
    <text evidence="1">The sequence shown here is derived from an EMBL/GenBank/DDBJ whole genome shotgun (WGS) entry which is preliminary data.</text>
</comment>
<dbReference type="STRING" id="1618566.UR35_C0002G0018"/>
<organism evidence="1 2">
    <name type="scientific">Candidatus Woesebacteria bacterium GW2011_GWB1_33_22</name>
    <dbReference type="NCBI Taxonomy" id="1618566"/>
    <lineage>
        <taxon>Bacteria</taxon>
        <taxon>Candidatus Woeseibacteriota</taxon>
    </lineage>
</organism>
<dbReference type="Proteomes" id="UP000034778">
    <property type="component" value="Unassembled WGS sequence"/>
</dbReference>